<dbReference type="InterPro" id="IPR051045">
    <property type="entry name" value="TonB-dependent_transducer"/>
</dbReference>
<evidence type="ECO:0000256" key="7">
    <source>
        <dbReference type="ARBA" id="ARBA00022927"/>
    </source>
</evidence>
<evidence type="ECO:0000256" key="9">
    <source>
        <dbReference type="ARBA" id="ARBA00023136"/>
    </source>
</evidence>
<keyword evidence="7" id="KW-0653">Protein transport</keyword>
<keyword evidence="3" id="KW-0813">Transport</keyword>
<dbReference type="NCBIfam" id="TIGR01352">
    <property type="entry name" value="tonB_Cterm"/>
    <property type="match status" value="1"/>
</dbReference>
<feature type="domain" description="TonB C-terminal" evidence="10">
    <location>
        <begin position="111"/>
        <end position="200"/>
    </location>
</feature>
<keyword evidence="4" id="KW-1003">Cell membrane</keyword>
<dbReference type="PANTHER" id="PTHR33446:SF2">
    <property type="entry name" value="PROTEIN TONB"/>
    <property type="match status" value="1"/>
</dbReference>
<proteinExistence type="inferred from homology"/>
<evidence type="ECO:0000256" key="1">
    <source>
        <dbReference type="ARBA" id="ARBA00004383"/>
    </source>
</evidence>
<evidence type="ECO:0000256" key="5">
    <source>
        <dbReference type="ARBA" id="ARBA00022519"/>
    </source>
</evidence>
<evidence type="ECO:0000256" key="3">
    <source>
        <dbReference type="ARBA" id="ARBA00022448"/>
    </source>
</evidence>
<dbReference type="Proteomes" id="UP001152321">
    <property type="component" value="Unassembled WGS sequence"/>
</dbReference>
<comment type="caution">
    <text evidence="11">The sequence shown here is derived from an EMBL/GenBank/DDBJ whole genome shotgun (WGS) entry which is preliminary data.</text>
</comment>
<dbReference type="Pfam" id="PF03544">
    <property type="entry name" value="TonB_C"/>
    <property type="match status" value="1"/>
</dbReference>
<evidence type="ECO:0000259" key="10">
    <source>
        <dbReference type="PROSITE" id="PS52015"/>
    </source>
</evidence>
<evidence type="ECO:0000256" key="4">
    <source>
        <dbReference type="ARBA" id="ARBA00022475"/>
    </source>
</evidence>
<evidence type="ECO:0000256" key="2">
    <source>
        <dbReference type="ARBA" id="ARBA00006555"/>
    </source>
</evidence>
<accession>A0ABT6DIT9</accession>
<organism evidence="11 12">
    <name type="scientific">Bdellovibrio svalbardensis</name>
    <dbReference type="NCBI Taxonomy" id="2972972"/>
    <lineage>
        <taxon>Bacteria</taxon>
        <taxon>Pseudomonadati</taxon>
        <taxon>Bdellovibrionota</taxon>
        <taxon>Bdellovibrionia</taxon>
        <taxon>Bdellovibrionales</taxon>
        <taxon>Pseudobdellovibrionaceae</taxon>
        <taxon>Bdellovibrio</taxon>
    </lineage>
</organism>
<dbReference type="PROSITE" id="PS52015">
    <property type="entry name" value="TONB_CTD"/>
    <property type="match status" value="1"/>
</dbReference>
<reference evidence="11" key="1">
    <citation type="submission" date="2022-08" db="EMBL/GenBank/DDBJ databases">
        <title>Novel Bdellovibrio Species Isolated from Svalbard: Designation Bdellovibrio svalbardensis.</title>
        <authorList>
            <person name="Mitchell R.J."/>
            <person name="Choi S.Y."/>
        </authorList>
    </citation>
    <scope>NUCLEOTIDE SEQUENCE</scope>
    <source>
        <strain evidence="11">PAP01</strain>
    </source>
</reference>
<keyword evidence="9" id="KW-0472">Membrane</keyword>
<keyword evidence="6" id="KW-0812">Transmembrane</keyword>
<keyword evidence="5" id="KW-0997">Cell inner membrane</keyword>
<evidence type="ECO:0000256" key="8">
    <source>
        <dbReference type="ARBA" id="ARBA00022989"/>
    </source>
</evidence>
<dbReference type="EMBL" id="JANRMI010000003">
    <property type="protein sequence ID" value="MDG0816773.1"/>
    <property type="molecule type" value="Genomic_DNA"/>
</dbReference>
<dbReference type="PANTHER" id="PTHR33446">
    <property type="entry name" value="PROTEIN TONB-RELATED"/>
    <property type="match status" value="1"/>
</dbReference>
<dbReference type="SUPFAM" id="SSF74653">
    <property type="entry name" value="TolA/TonB C-terminal domain"/>
    <property type="match status" value="1"/>
</dbReference>
<evidence type="ECO:0000256" key="6">
    <source>
        <dbReference type="ARBA" id="ARBA00022692"/>
    </source>
</evidence>
<sequence>MKRQWISYLLSLALHLGAFVILVLLTGKPVVAPSGVDKRSDPMLFEVGLATPAKIIATAQTRPVNQKIETQQSQPAPTSLSKQNEVGLKEGTQSAGELGQASGSDATERDRYLYELQVLIEGRKIYPPVSKQLRETGKIIVAFTIQRDGSIVEVSLKTPSKFERLNLAAKELISGIKHYKPLPQSFKETYFEIPIEYSLN</sequence>
<comment type="subcellular location">
    <subcellularLocation>
        <location evidence="1">Cell inner membrane</location>
        <topology evidence="1">Single-pass membrane protein</topology>
        <orientation evidence="1">Periplasmic side</orientation>
    </subcellularLocation>
</comment>
<protein>
    <submittedName>
        <fullName evidence="11">Energy transducer TonB</fullName>
    </submittedName>
</protein>
<gene>
    <name evidence="11" type="ORF">NWE73_10385</name>
</gene>
<dbReference type="InterPro" id="IPR006260">
    <property type="entry name" value="TonB/TolA_C"/>
</dbReference>
<comment type="similarity">
    <text evidence="2">Belongs to the TonB family.</text>
</comment>
<evidence type="ECO:0000313" key="11">
    <source>
        <dbReference type="EMBL" id="MDG0816773.1"/>
    </source>
</evidence>
<keyword evidence="8" id="KW-1133">Transmembrane helix</keyword>
<evidence type="ECO:0000313" key="12">
    <source>
        <dbReference type="Proteomes" id="UP001152321"/>
    </source>
</evidence>
<dbReference type="RefSeq" id="WP_277578251.1">
    <property type="nucleotide sequence ID" value="NZ_JANRMI010000003.1"/>
</dbReference>
<dbReference type="InterPro" id="IPR037682">
    <property type="entry name" value="TonB_C"/>
</dbReference>
<keyword evidence="12" id="KW-1185">Reference proteome</keyword>
<name>A0ABT6DIT9_9BACT</name>
<dbReference type="Gene3D" id="3.30.1150.10">
    <property type="match status" value="1"/>
</dbReference>